<organism evidence="1 2">
    <name type="scientific">Coemansia reversa (strain ATCC 12441 / NRRL 1564)</name>
    <dbReference type="NCBI Taxonomy" id="763665"/>
    <lineage>
        <taxon>Eukaryota</taxon>
        <taxon>Fungi</taxon>
        <taxon>Fungi incertae sedis</taxon>
        <taxon>Zoopagomycota</taxon>
        <taxon>Kickxellomycotina</taxon>
        <taxon>Kickxellomycetes</taxon>
        <taxon>Kickxellales</taxon>
        <taxon>Kickxellaceae</taxon>
        <taxon>Coemansia</taxon>
    </lineage>
</organism>
<dbReference type="Proteomes" id="UP000242474">
    <property type="component" value="Unassembled WGS sequence"/>
</dbReference>
<keyword evidence="2" id="KW-1185">Reference proteome</keyword>
<proteinExistence type="predicted"/>
<gene>
    <name evidence="1" type="ORF">COEREDRAFT_79443</name>
</gene>
<dbReference type="AlphaFoldDB" id="A0A2G5BIQ9"/>
<name>A0A2G5BIQ9_COERN</name>
<accession>A0A2G5BIQ9</accession>
<sequence length="500" mass="55231">MCACLCAVSNSILFREISTMRTATMGNGYKKTLITAWDCTEWTLAKLLLPQHLLLVGQVFVSAFINTEFIPRMVSLQIYTMLQAPTDHQTTYYIDLDKITGITSAGTAGNGSLKPYIVSILCKLFGGVLQVLNKLNEPDWSSNFNTQSLVASRSLCLASINTSLVFLRRQHPKALESHQIDCEQIFWRIRVAKAGSPDIRCAVDAMTAMGVYKFLLVSQALCKGTFPGNGYEVADAAAMLWMHAVHVAEGAGVDVAGLKSFCERHAENVNDGGGVSTDDDETLRQKIADARTLYYRIIGYTSAYPPISLRVLAQNMDHDTTLNAFHKQIHESAGVWTNLALLELIYASYCLDGGSASVKQSVESALLWLHFGLEQISVVHLGARAQIWAVLFRLCMTQRSLVTRDIVEMHHDLGGGATNAKSLHRSSPCFAYINFVLYTVLQNSPSDGTLGSIGNYLSSTARQNSELAIRIFEYVWARGRLPFDMCSIVRQMSYLSFKDA</sequence>
<evidence type="ECO:0000313" key="2">
    <source>
        <dbReference type="Proteomes" id="UP000242474"/>
    </source>
</evidence>
<reference evidence="1 2" key="1">
    <citation type="journal article" date="2015" name="Genome Biol. Evol.">
        <title>Phylogenomic analyses indicate that early fungi evolved digesting cell walls of algal ancestors of land plants.</title>
        <authorList>
            <person name="Chang Y."/>
            <person name="Wang S."/>
            <person name="Sekimoto S."/>
            <person name="Aerts A.L."/>
            <person name="Choi C."/>
            <person name="Clum A."/>
            <person name="LaButti K.M."/>
            <person name="Lindquist E.A."/>
            <person name="Yee Ngan C."/>
            <person name="Ohm R.A."/>
            <person name="Salamov A.A."/>
            <person name="Grigoriev I.V."/>
            <person name="Spatafora J.W."/>
            <person name="Berbee M.L."/>
        </authorList>
    </citation>
    <scope>NUCLEOTIDE SEQUENCE [LARGE SCALE GENOMIC DNA]</scope>
    <source>
        <strain evidence="1 2">NRRL 1564</strain>
    </source>
</reference>
<dbReference type="OrthoDB" id="1922977at2759"/>
<evidence type="ECO:0000313" key="1">
    <source>
        <dbReference type="EMBL" id="PIA18910.1"/>
    </source>
</evidence>
<dbReference type="EMBL" id="KZ303488">
    <property type="protein sequence ID" value="PIA18910.1"/>
    <property type="molecule type" value="Genomic_DNA"/>
</dbReference>
<protein>
    <submittedName>
        <fullName evidence="1">Uncharacterized protein</fullName>
    </submittedName>
</protein>